<reference evidence="6" key="1">
    <citation type="submission" date="2023-04" db="EMBL/GenBank/DDBJ databases">
        <title>Aspergillus oryzae NBRC 4228.</title>
        <authorList>
            <person name="Ichikawa N."/>
            <person name="Sato H."/>
            <person name="Tonouchi N."/>
        </authorList>
    </citation>
    <scope>NUCLEOTIDE SEQUENCE</scope>
    <source>
        <strain evidence="6">NBRC 4228</strain>
    </source>
</reference>
<feature type="transmembrane region" description="Helical" evidence="5">
    <location>
        <begin position="336"/>
        <end position="358"/>
    </location>
</feature>
<organism evidence="6 7">
    <name type="scientific">Aspergillus oryzae</name>
    <name type="common">Yellow koji mold</name>
    <dbReference type="NCBI Taxonomy" id="5062"/>
    <lineage>
        <taxon>Eukaryota</taxon>
        <taxon>Fungi</taxon>
        <taxon>Dikarya</taxon>
        <taxon>Ascomycota</taxon>
        <taxon>Pezizomycotina</taxon>
        <taxon>Eurotiomycetes</taxon>
        <taxon>Eurotiomycetidae</taxon>
        <taxon>Eurotiales</taxon>
        <taxon>Aspergillaceae</taxon>
        <taxon>Aspergillus</taxon>
        <taxon>Aspergillus subgen. Circumdati</taxon>
    </lineage>
</organism>
<feature type="transmembrane region" description="Helical" evidence="5">
    <location>
        <begin position="120"/>
        <end position="140"/>
    </location>
</feature>
<evidence type="ECO:0000256" key="1">
    <source>
        <dbReference type="ARBA" id="ARBA00004141"/>
    </source>
</evidence>
<evidence type="ECO:0000256" key="3">
    <source>
        <dbReference type="ARBA" id="ARBA00022989"/>
    </source>
</evidence>
<dbReference type="PANTHER" id="PTHR23502">
    <property type="entry name" value="MAJOR FACILITATOR SUPERFAMILY"/>
    <property type="match status" value="1"/>
</dbReference>
<comment type="subcellular location">
    <subcellularLocation>
        <location evidence="1">Membrane</location>
        <topology evidence="1">Multi-pass membrane protein</topology>
    </subcellularLocation>
</comment>
<gene>
    <name evidence="6" type="ORF">Aory04_000333800</name>
</gene>
<dbReference type="Proteomes" id="UP001165205">
    <property type="component" value="Unassembled WGS sequence"/>
</dbReference>
<keyword evidence="4 5" id="KW-0472">Membrane</keyword>
<dbReference type="Gene3D" id="1.20.1250.20">
    <property type="entry name" value="MFS general substrate transporter like domains"/>
    <property type="match status" value="1"/>
</dbReference>
<evidence type="ECO:0000256" key="5">
    <source>
        <dbReference type="SAM" id="Phobius"/>
    </source>
</evidence>
<dbReference type="EMBL" id="BSYA01000027">
    <property type="protein sequence ID" value="GMG26540.1"/>
    <property type="molecule type" value="Genomic_DNA"/>
</dbReference>
<dbReference type="InterPro" id="IPR036259">
    <property type="entry name" value="MFS_trans_sf"/>
</dbReference>
<dbReference type="SUPFAM" id="SSF103473">
    <property type="entry name" value="MFS general substrate transporter"/>
    <property type="match status" value="2"/>
</dbReference>
<evidence type="ECO:0000256" key="4">
    <source>
        <dbReference type="ARBA" id="ARBA00023136"/>
    </source>
</evidence>
<evidence type="ECO:0000313" key="7">
    <source>
        <dbReference type="Proteomes" id="UP001165205"/>
    </source>
</evidence>
<keyword evidence="2 5" id="KW-0812">Transmembrane</keyword>
<comment type="caution">
    <text evidence="6">The sequence shown here is derived from an EMBL/GenBank/DDBJ whole genome shotgun (WGS) entry which is preliminary data.</text>
</comment>
<proteinExistence type="predicted"/>
<evidence type="ECO:0000313" key="6">
    <source>
        <dbReference type="EMBL" id="GMG26540.1"/>
    </source>
</evidence>
<keyword evidence="3 5" id="KW-1133">Transmembrane helix</keyword>
<dbReference type="GO" id="GO:0022857">
    <property type="term" value="F:transmembrane transporter activity"/>
    <property type="evidence" value="ECO:0007669"/>
    <property type="project" value="TreeGrafter"/>
</dbReference>
<accession>A0AAN4YDD7</accession>
<protein>
    <submittedName>
        <fullName evidence="6">Unnamed protein product</fullName>
    </submittedName>
</protein>
<feature type="transmembrane region" description="Helical" evidence="5">
    <location>
        <begin position="412"/>
        <end position="435"/>
    </location>
</feature>
<dbReference type="AlphaFoldDB" id="A0AAN4YDD7"/>
<feature type="transmembrane region" description="Helical" evidence="5">
    <location>
        <begin position="370"/>
        <end position="391"/>
    </location>
</feature>
<feature type="transmembrane region" description="Helical" evidence="5">
    <location>
        <begin position="160"/>
        <end position="180"/>
    </location>
</feature>
<dbReference type="PANTHER" id="PTHR23502:SF52">
    <property type="entry name" value="MULTIDRUG TRANSPORTER, PUTATIVE (AFU_ORTHOLOGUE AFUA_2G17730)-RELATED"/>
    <property type="match status" value="1"/>
</dbReference>
<sequence>MTKSEHFTVYMNGIEDRLRYDMEYGRYGPSISPYFADSGPLENPITWQIGLGISHFRKSLGILPCGIGPAKLSHPLCYRRGLNHYARFSKVCRCQMTVQPPMHWEHHPHNPFNWPRWKKWMSMLTSCWVTFIVGLNATSITTAADAISSEFHLANGIFEYNFFAVTAWNAAAAFVPLATLPLMETYGMRFGFLVSSLCSCDSALVTDSIVGGIWSLYDLSDPTGLGPKFRYACHLPGHCWGFRRNFAKLRRWNSVEPVLASPRASLPSNLVYIHLVVWGDNGPCSGCYCGAIGVAMFMPDEASPRASDDSETLATFQETIARSAVLLTTEPTITSFTLWSAFAFGLVFISTQSIPLVFSDTYGWPSYTDGVVQAAIGVGQVIGLLACTLQNRVYTRSASHNPDSPGIPIPEYILHLSIPSTALALAGGLFMYGWGIYQSHWIVLAVALALIGYASMVIVTAVSIYITDSYAGYAASAIAAVAFGENIFAAFLPLAAKPMYVRLGYQWASSLLAFVALALTLAPVVLLLKGRTIRAKSVAIKKMSHSHS</sequence>
<feature type="transmembrane region" description="Helical" evidence="5">
    <location>
        <begin position="441"/>
        <end position="466"/>
    </location>
</feature>
<feature type="transmembrane region" description="Helical" evidence="5">
    <location>
        <begin position="473"/>
        <end position="495"/>
    </location>
</feature>
<name>A0AAN4YDD7_ASPOZ</name>
<dbReference type="GO" id="GO:0005886">
    <property type="term" value="C:plasma membrane"/>
    <property type="evidence" value="ECO:0007669"/>
    <property type="project" value="TreeGrafter"/>
</dbReference>
<feature type="transmembrane region" description="Helical" evidence="5">
    <location>
        <begin position="507"/>
        <end position="528"/>
    </location>
</feature>
<evidence type="ECO:0000256" key="2">
    <source>
        <dbReference type="ARBA" id="ARBA00022692"/>
    </source>
</evidence>